<dbReference type="Proteomes" id="UP000657918">
    <property type="component" value="Unassembled WGS sequence"/>
</dbReference>
<proteinExistence type="predicted"/>
<comment type="caution">
    <text evidence="2">The sequence shown here is derived from an EMBL/GenBank/DDBJ whole genome shotgun (WGS) entry which is preliminary data.</text>
</comment>
<reference evidence="2 3" key="1">
    <citation type="submission" date="2020-10" db="EMBL/GenBank/DDBJ databases">
        <title>Plant Genome Project.</title>
        <authorList>
            <person name="Zhang R.-G."/>
        </authorList>
    </citation>
    <scope>NUCLEOTIDE SEQUENCE [LARGE SCALE GENOMIC DNA]</scope>
    <source>
        <strain evidence="2">FAFU-HL-1</strain>
        <tissue evidence="2">Leaf</tissue>
    </source>
</reference>
<feature type="signal peptide" evidence="1">
    <location>
        <begin position="1"/>
        <end position="17"/>
    </location>
</feature>
<accession>A0A835ND46</accession>
<evidence type="ECO:0000256" key="1">
    <source>
        <dbReference type="SAM" id="SignalP"/>
    </source>
</evidence>
<dbReference type="PANTHER" id="PTHR44067">
    <property type="entry name" value="S-ADENOSYL-L-METHIONINE-DEPENDENT METHYLTRANSFERASE SUPERFAMILY PROTEIN-RELATED"/>
    <property type="match status" value="1"/>
</dbReference>
<feature type="chain" id="PRO_5032619679" evidence="1">
    <location>
        <begin position="18"/>
        <end position="183"/>
    </location>
</feature>
<name>A0A835ND46_9ROSI</name>
<evidence type="ECO:0000313" key="3">
    <source>
        <dbReference type="Proteomes" id="UP000657918"/>
    </source>
</evidence>
<dbReference type="AlphaFoldDB" id="A0A835ND46"/>
<dbReference type="PANTHER" id="PTHR44067:SF10">
    <property type="entry name" value="S-ADENOSYL-L-METHIONINE-DEPENDENT METHYLTRANSFERASE SUPERFAMILY PROTEIN"/>
    <property type="match status" value="1"/>
</dbReference>
<sequence length="183" mass="20208">MLVLLILTNLLTMYIFTSPSFNLRPSPLGSKNHISLPLWESTTLLDELSSTKEQLSISHSLIAEMHKKLNSTNSFVEALLTELSSRHGGLTEKEKGSDPVKLLNAATSDEVMLVIGPHKLPLGYSPRMGSDEVYPPVDGACLRYQEELAEYMTYEVGGECPVDDVFAQRLMLKGREPLQLCGA</sequence>
<dbReference type="EMBL" id="JADGMS010000001">
    <property type="protein sequence ID" value="KAF9690343.1"/>
    <property type="molecule type" value="Genomic_DNA"/>
</dbReference>
<dbReference type="OrthoDB" id="1697330at2759"/>
<protein>
    <submittedName>
        <fullName evidence="2">Uncharacterized protein</fullName>
    </submittedName>
</protein>
<organism evidence="2 3">
    <name type="scientific">Salix dunnii</name>
    <dbReference type="NCBI Taxonomy" id="1413687"/>
    <lineage>
        <taxon>Eukaryota</taxon>
        <taxon>Viridiplantae</taxon>
        <taxon>Streptophyta</taxon>
        <taxon>Embryophyta</taxon>
        <taxon>Tracheophyta</taxon>
        <taxon>Spermatophyta</taxon>
        <taxon>Magnoliopsida</taxon>
        <taxon>eudicotyledons</taxon>
        <taxon>Gunneridae</taxon>
        <taxon>Pentapetalae</taxon>
        <taxon>rosids</taxon>
        <taxon>fabids</taxon>
        <taxon>Malpighiales</taxon>
        <taxon>Salicaceae</taxon>
        <taxon>Saliceae</taxon>
        <taxon>Salix</taxon>
    </lineage>
</organism>
<dbReference type="InterPro" id="IPR053223">
    <property type="entry name" value="Prob_Methyltransferase"/>
</dbReference>
<gene>
    <name evidence="2" type="ORF">SADUNF_Sadunf01G0185800</name>
</gene>
<keyword evidence="1" id="KW-0732">Signal</keyword>
<evidence type="ECO:0000313" key="2">
    <source>
        <dbReference type="EMBL" id="KAF9690343.1"/>
    </source>
</evidence>
<keyword evidence="3" id="KW-1185">Reference proteome</keyword>